<dbReference type="GO" id="GO:0006565">
    <property type="term" value="P:L-serine catabolic process"/>
    <property type="evidence" value="ECO:0007669"/>
    <property type="project" value="TreeGrafter"/>
</dbReference>
<dbReference type="InterPro" id="IPR050147">
    <property type="entry name" value="Ser/Thr_Dehydratase"/>
</dbReference>
<feature type="transmembrane region" description="Helical" evidence="4">
    <location>
        <begin position="212"/>
        <end position="233"/>
    </location>
</feature>
<dbReference type="GO" id="GO:0004795">
    <property type="term" value="F:threonine synthase activity"/>
    <property type="evidence" value="ECO:0007669"/>
    <property type="project" value="UniProtKB-EC"/>
</dbReference>
<accession>A3DMX4</accession>
<dbReference type="EC" id="4.2.3.1" evidence="6"/>
<dbReference type="PANTHER" id="PTHR48078">
    <property type="entry name" value="THREONINE DEHYDRATASE, MITOCHONDRIAL-RELATED"/>
    <property type="match status" value="1"/>
</dbReference>
<evidence type="ECO:0000256" key="2">
    <source>
        <dbReference type="ARBA" id="ARBA00022898"/>
    </source>
</evidence>
<dbReference type="GO" id="GO:0003941">
    <property type="term" value="F:L-serine ammonia-lyase activity"/>
    <property type="evidence" value="ECO:0007669"/>
    <property type="project" value="TreeGrafter"/>
</dbReference>
<reference evidence="6 7" key="2">
    <citation type="journal article" date="2009" name="Stand. Genomic Sci.">
        <title>Complete genome sequence of Staphylothermus marinus Stetter and Fiala 1986 type strain F1.</title>
        <authorList>
            <person name="Anderson I.J."/>
            <person name="Sun H."/>
            <person name="Lapidus A."/>
            <person name="Copeland A."/>
            <person name="Glavina Del Rio T."/>
            <person name="Tice H."/>
            <person name="Dalin E."/>
            <person name="Lucas S."/>
            <person name="Barry K."/>
            <person name="Land M."/>
            <person name="Richardson P."/>
            <person name="Huber H."/>
            <person name="Kyrpides N.C."/>
        </authorList>
    </citation>
    <scope>NUCLEOTIDE SEQUENCE [LARGE SCALE GENOMIC DNA]</scope>
    <source>
        <strain evidence="7">ATCC 43588 / DSM 3639 / JCM 9404 / F1</strain>
    </source>
</reference>
<evidence type="ECO:0000313" key="7">
    <source>
        <dbReference type="Proteomes" id="UP000000254"/>
    </source>
</evidence>
<keyword evidence="7" id="KW-1185">Reference proteome</keyword>
<protein>
    <submittedName>
        <fullName evidence="6">L-threonine synthase</fullName>
        <ecNumber evidence="6">4.2.3.1</ecNumber>
    </submittedName>
</protein>
<keyword evidence="2" id="KW-0663">Pyridoxal phosphate</keyword>
<evidence type="ECO:0000256" key="4">
    <source>
        <dbReference type="SAM" id="Phobius"/>
    </source>
</evidence>
<keyword evidence="4" id="KW-1133">Transmembrane helix</keyword>
<dbReference type="GeneID" id="4906665"/>
<dbReference type="PANTHER" id="PTHR48078:SF6">
    <property type="entry name" value="L-THREONINE DEHYDRATASE CATABOLIC TDCB"/>
    <property type="match status" value="1"/>
</dbReference>
<evidence type="ECO:0000259" key="5">
    <source>
        <dbReference type="Pfam" id="PF00291"/>
    </source>
</evidence>
<dbReference type="AlphaFoldDB" id="A3DMX4"/>
<evidence type="ECO:0000256" key="3">
    <source>
        <dbReference type="ARBA" id="ARBA00023239"/>
    </source>
</evidence>
<organism evidence="6 7">
    <name type="scientific">Staphylothermus marinus (strain ATCC 43588 / DSM 3639 / JCM 9404 / F1)</name>
    <dbReference type="NCBI Taxonomy" id="399550"/>
    <lineage>
        <taxon>Archaea</taxon>
        <taxon>Thermoproteota</taxon>
        <taxon>Thermoprotei</taxon>
        <taxon>Desulfurococcales</taxon>
        <taxon>Desulfurococcaceae</taxon>
        <taxon>Staphylothermus</taxon>
    </lineage>
</organism>
<dbReference type="EMBL" id="CP000575">
    <property type="protein sequence ID" value="ABN69984.1"/>
    <property type="molecule type" value="Genomic_DNA"/>
</dbReference>
<dbReference type="KEGG" id="smr:Smar_0884"/>
<dbReference type="GO" id="GO:0004794">
    <property type="term" value="F:threonine deaminase activity"/>
    <property type="evidence" value="ECO:0007669"/>
    <property type="project" value="TreeGrafter"/>
</dbReference>
<dbReference type="Proteomes" id="UP000000254">
    <property type="component" value="Chromosome"/>
</dbReference>
<dbReference type="SUPFAM" id="SSF53686">
    <property type="entry name" value="Tryptophan synthase beta subunit-like PLP-dependent enzymes"/>
    <property type="match status" value="1"/>
</dbReference>
<dbReference type="InterPro" id="IPR001926">
    <property type="entry name" value="TrpB-like_PALP"/>
</dbReference>
<keyword evidence="3 6" id="KW-0456">Lyase</keyword>
<sequence>MAKKEAYWYCPKCGFKESIWNNYYWKCPKCGSPIEIIYDKTFEPRGNGLHRYSSLFPFKPVKTVGEGGTPLVVDEENNAKLLFKLEYLNPSGSFKDRGTALAIGYGYLLGYKSVVEDTSGNTGISVTLYSRVYGLKPLIIMPKNAPLGKKKLVKLLGGEIIEAKNRGEASKIVSNYVKSSYYVAHIWSYFYIIGASTISYEVYEEYGVPDYMIVPVGSGGLFLGLMNGFEYLYTQGLIRHVPKPVVVQGYSVQPVYEKLYGEKIAGEESDLADGIMVPEPPRINEILEYIGKYNGKIVLVGNSEIKQALQELLDKGFIVEPTSATVYAAYKKMIDEFRGKEVLLPLTGSGLKMVS</sequence>
<dbReference type="STRING" id="399550.Smar_0884"/>
<evidence type="ECO:0000256" key="1">
    <source>
        <dbReference type="ARBA" id="ARBA00001933"/>
    </source>
</evidence>
<proteinExistence type="predicted"/>
<dbReference type="GO" id="GO:0006567">
    <property type="term" value="P:L-threonine catabolic process"/>
    <property type="evidence" value="ECO:0007669"/>
    <property type="project" value="TreeGrafter"/>
</dbReference>
<feature type="domain" description="Tryptophan synthase beta chain-like PALP" evidence="5">
    <location>
        <begin position="64"/>
        <end position="348"/>
    </location>
</feature>
<keyword evidence="4" id="KW-0472">Membrane</keyword>
<dbReference type="OrthoDB" id="10138at2157"/>
<name>A3DMX4_STAMF</name>
<evidence type="ECO:0000313" key="6">
    <source>
        <dbReference type="EMBL" id="ABN69984.1"/>
    </source>
</evidence>
<comment type="cofactor">
    <cofactor evidence="1">
        <name>pyridoxal 5'-phosphate</name>
        <dbReference type="ChEBI" id="CHEBI:597326"/>
    </cofactor>
</comment>
<keyword evidence="4" id="KW-0812">Transmembrane</keyword>
<dbReference type="eggNOG" id="arCOG01434">
    <property type="taxonomic scope" value="Archaea"/>
</dbReference>
<feature type="transmembrane region" description="Helical" evidence="4">
    <location>
        <begin position="181"/>
        <end position="200"/>
    </location>
</feature>
<gene>
    <name evidence="6" type="ordered locus">Smar_0884</name>
</gene>
<reference evidence="7" key="1">
    <citation type="journal article" date="2009" name="BMC Genomics">
        <title>The complete genome sequence of Staphylothermus marinus reveals differences in sulfur metabolism among heterotrophic Crenarchaeota.</title>
        <authorList>
            <person name="Anderson I.J."/>
            <person name="Dharmarajan L."/>
            <person name="Rodriguez J."/>
            <person name="Hooper S."/>
            <person name="Porat I."/>
            <person name="Ulrich L.E."/>
            <person name="Elkins J.G."/>
            <person name="Mavromatis K."/>
            <person name="Sun H."/>
            <person name="Land M."/>
            <person name="Lapidus A."/>
            <person name="Lucas S."/>
            <person name="Barry K."/>
            <person name="Huber H."/>
            <person name="Zhulin I.B."/>
            <person name="Whitman W.B."/>
            <person name="Mukhopadhyay B."/>
            <person name="Woese C."/>
            <person name="Bristow J."/>
            <person name="Kyrpides N."/>
        </authorList>
    </citation>
    <scope>NUCLEOTIDE SEQUENCE [LARGE SCALE GENOMIC DNA]</scope>
    <source>
        <strain evidence="7">ATCC 43588 / DSM 3639 / JCM 9404 / F1</strain>
    </source>
</reference>
<dbReference type="Pfam" id="PF00291">
    <property type="entry name" value="PALP"/>
    <property type="match status" value="1"/>
</dbReference>
<dbReference type="GO" id="GO:0009097">
    <property type="term" value="P:isoleucine biosynthetic process"/>
    <property type="evidence" value="ECO:0007669"/>
    <property type="project" value="TreeGrafter"/>
</dbReference>
<dbReference type="RefSeq" id="WP_011839175.1">
    <property type="nucleotide sequence ID" value="NC_009033.1"/>
</dbReference>
<dbReference type="InterPro" id="IPR036052">
    <property type="entry name" value="TrpB-like_PALP_sf"/>
</dbReference>
<dbReference type="HOGENOM" id="CLU_028142_4_0_2"/>
<dbReference type="Gene3D" id="3.40.50.1100">
    <property type="match status" value="2"/>
</dbReference>